<dbReference type="Proteomes" id="UP000494115">
    <property type="component" value="Unassembled WGS sequence"/>
</dbReference>
<dbReference type="Pfam" id="PF13580">
    <property type="entry name" value="SIS_2"/>
    <property type="match status" value="1"/>
</dbReference>
<dbReference type="EMBL" id="CADIKM010000032">
    <property type="protein sequence ID" value="CAB3799165.1"/>
    <property type="molecule type" value="Genomic_DNA"/>
</dbReference>
<dbReference type="PANTHER" id="PTHR30390">
    <property type="entry name" value="SEDOHEPTULOSE 7-PHOSPHATE ISOMERASE / DNAA INITIATOR-ASSOCIATING FACTOR FOR REPLICATION INITIATION"/>
    <property type="match status" value="1"/>
</dbReference>
<evidence type="ECO:0000259" key="1">
    <source>
        <dbReference type="PROSITE" id="PS51464"/>
    </source>
</evidence>
<organism evidence="2 3">
    <name type="scientific">Pararobbsia alpina</name>
    <dbReference type="NCBI Taxonomy" id="621374"/>
    <lineage>
        <taxon>Bacteria</taxon>
        <taxon>Pseudomonadati</taxon>
        <taxon>Pseudomonadota</taxon>
        <taxon>Betaproteobacteria</taxon>
        <taxon>Burkholderiales</taxon>
        <taxon>Burkholderiaceae</taxon>
        <taxon>Pararobbsia</taxon>
    </lineage>
</organism>
<dbReference type="CDD" id="cd05006">
    <property type="entry name" value="SIS_GmhA"/>
    <property type="match status" value="1"/>
</dbReference>
<proteinExistence type="predicted"/>
<dbReference type="InterPro" id="IPR001347">
    <property type="entry name" value="SIS_dom"/>
</dbReference>
<evidence type="ECO:0000313" key="3">
    <source>
        <dbReference type="Proteomes" id="UP000494115"/>
    </source>
</evidence>
<dbReference type="GO" id="GO:0016853">
    <property type="term" value="F:isomerase activity"/>
    <property type="evidence" value="ECO:0007669"/>
    <property type="project" value="UniProtKB-KW"/>
</dbReference>
<dbReference type="RefSeq" id="WP_175107238.1">
    <property type="nucleotide sequence ID" value="NZ_CADIKM010000032.1"/>
</dbReference>
<dbReference type="InterPro" id="IPR035461">
    <property type="entry name" value="GmhA/DiaA"/>
</dbReference>
<reference evidence="2 3" key="1">
    <citation type="submission" date="2020-04" db="EMBL/GenBank/DDBJ databases">
        <authorList>
            <person name="De Canck E."/>
        </authorList>
    </citation>
    <scope>NUCLEOTIDE SEQUENCE [LARGE SCALE GENOMIC DNA]</scope>
    <source>
        <strain evidence="2 3">LMG 28138</strain>
    </source>
</reference>
<dbReference type="AlphaFoldDB" id="A0A6S7BG59"/>
<dbReference type="PROSITE" id="PS51464">
    <property type="entry name" value="SIS"/>
    <property type="match status" value="1"/>
</dbReference>
<name>A0A6S7BG59_9BURK</name>
<keyword evidence="2" id="KW-0413">Isomerase</keyword>
<dbReference type="InterPro" id="IPR050099">
    <property type="entry name" value="SIS_GmhA/DiaA_subfam"/>
</dbReference>
<dbReference type="GO" id="GO:1901135">
    <property type="term" value="P:carbohydrate derivative metabolic process"/>
    <property type="evidence" value="ECO:0007669"/>
    <property type="project" value="InterPro"/>
</dbReference>
<accession>A0A6S7BG59</accession>
<feature type="domain" description="SIS" evidence="1">
    <location>
        <begin position="61"/>
        <end position="222"/>
    </location>
</feature>
<sequence>MTEHQALQGLYPFLHGERQDPAKLDAALLESVAQKASASVDAKRAFFAHNATAVVAVAHAIADVYRHGGKLFAMGNGGSSCDAAHITVEFLHPITAGRPALAAINLVADTAMMTAVGNDVGFAHIYVRQLVAQAQRGDGLIGVSTSGNSENLLAAFEKAREMGVTTIGLSGHDGGRMAAQGALDHCLVVPSDSIHRIQETHVAIYHILWDLVHTLLADERGSLAVRDASEHAS</sequence>
<dbReference type="EC" id="5.3.1.28" evidence="2"/>
<dbReference type="InterPro" id="IPR046348">
    <property type="entry name" value="SIS_dom_sf"/>
</dbReference>
<evidence type="ECO:0000313" key="2">
    <source>
        <dbReference type="EMBL" id="CAB3799165.1"/>
    </source>
</evidence>
<keyword evidence="3" id="KW-1185">Reference proteome</keyword>
<dbReference type="GO" id="GO:0097367">
    <property type="term" value="F:carbohydrate derivative binding"/>
    <property type="evidence" value="ECO:0007669"/>
    <property type="project" value="InterPro"/>
</dbReference>
<dbReference type="SUPFAM" id="SSF53697">
    <property type="entry name" value="SIS domain"/>
    <property type="match status" value="1"/>
</dbReference>
<protein>
    <submittedName>
        <fullName evidence="2">Phosphoheptose isomerase</fullName>
        <ecNumber evidence="2">5.3.1.28</ecNumber>
    </submittedName>
</protein>
<dbReference type="Gene3D" id="3.40.50.10490">
    <property type="entry name" value="Glucose-6-phosphate isomerase like protein, domain 1"/>
    <property type="match status" value="1"/>
</dbReference>
<gene>
    <name evidence="2" type="primary">gmhA_3</name>
    <name evidence="2" type="ORF">LMG28138_04600</name>
</gene>